<dbReference type="Pfam" id="PF01923">
    <property type="entry name" value="Cob_adeno_trans"/>
    <property type="match status" value="1"/>
</dbReference>
<dbReference type="PANTHER" id="PTHR12213">
    <property type="entry name" value="CORRINOID ADENOSYLTRANSFERASE"/>
    <property type="match status" value="1"/>
</dbReference>
<dbReference type="InterPro" id="IPR029499">
    <property type="entry name" value="PduO-typ"/>
</dbReference>
<keyword evidence="5 6" id="KW-0067">ATP-binding</keyword>
<dbReference type="FunFam" id="1.20.1200.10:FF:000001">
    <property type="entry name" value="Cob(I)yrinic acid a,c-diamide adenosyltransferase"/>
    <property type="match status" value="1"/>
</dbReference>
<organism evidence="9 10">
    <name type="scientific">Dechloromonas denitrificans</name>
    <dbReference type="NCBI Taxonomy" id="281362"/>
    <lineage>
        <taxon>Bacteria</taxon>
        <taxon>Pseudomonadati</taxon>
        <taxon>Pseudomonadota</taxon>
        <taxon>Betaproteobacteria</taxon>
        <taxon>Rhodocyclales</taxon>
        <taxon>Azonexaceae</taxon>
        <taxon>Dechloromonas</taxon>
    </lineage>
</organism>
<dbReference type="InterPro" id="IPR016030">
    <property type="entry name" value="CblAdoTrfase-like"/>
</dbReference>
<keyword evidence="10" id="KW-1185">Reference proteome</keyword>
<keyword evidence="4 6" id="KW-0547">Nucleotide-binding</keyword>
<dbReference type="NCBIfam" id="TIGR00636">
    <property type="entry name" value="PduO_Nterm"/>
    <property type="match status" value="1"/>
</dbReference>
<dbReference type="GO" id="GO:0008817">
    <property type="term" value="F:corrinoid adenosyltransferase activity"/>
    <property type="evidence" value="ECO:0007669"/>
    <property type="project" value="TreeGrafter"/>
</dbReference>
<feature type="domain" description="Cobalamin adenosyltransferase-like" evidence="8">
    <location>
        <begin position="24"/>
        <end position="181"/>
    </location>
</feature>
<keyword evidence="6" id="KW-0169">Cobalamin biosynthesis</keyword>
<comment type="caution">
    <text evidence="9">The sequence shown here is derived from an EMBL/GenBank/DDBJ whole genome shotgun (WGS) entry which is preliminary data.</text>
</comment>
<evidence type="ECO:0000256" key="6">
    <source>
        <dbReference type="RuleBase" id="RU366026"/>
    </source>
</evidence>
<evidence type="ECO:0000313" key="10">
    <source>
        <dbReference type="Proteomes" id="UP000070186"/>
    </source>
</evidence>
<protein>
    <recommendedName>
        <fullName evidence="6">Cobalamin adenosyltransferase</fullName>
        <ecNumber evidence="6">2.5.1.-</ecNumber>
    </recommendedName>
</protein>
<dbReference type="EMBL" id="LODL01000021">
    <property type="protein sequence ID" value="KXB30367.1"/>
    <property type="molecule type" value="Genomic_DNA"/>
</dbReference>
<evidence type="ECO:0000256" key="1">
    <source>
        <dbReference type="ARBA" id="ARBA00007487"/>
    </source>
</evidence>
<feature type="compositionally biased region" description="Polar residues" evidence="7">
    <location>
        <begin position="1"/>
        <end position="12"/>
    </location>
</feature>
<comment type="similarity">
    <text evidence="1 6">Belongs to the Cob(I)alamin adenosyltransferase family.</text>
</comment>
<dbReference type="Proteomes" id="UP000070186">
    <property type="component" value="Unassembled WGS sequence"/>
</dbReference>
<dbReference type="EC" id="2.5.1.-" evidence="6"/>
<evidence type="ECO:0000256" key="3">
    <source>
        <dbReference type="ARBA" id="ARBA00022679"/>
    </source>
</evidence>
<comment type="subunit">
    <text evidence="2">Homotrimer.</text>
</comment>
<evidence type="ECO:0000256" key="7">
    <source>
        <dbReference type="SAM" id="MobiDB-lite"/>
    </source>
</evidence>
<name>A0A133XHE3_9RHOO</name>
<evidence type="ECO:0000256" key="2">
    <source>
        <dbReference type="ARBA" id="ARBA00011233"/>
    </source>
</evidence>
<evidence type="ECO:0000259" key="8">
    <source>
        <dbReference type="Pfam" id="PF01923"/>
    </source>
</evidence>
<dbReference type="STRING" id="281362.AT959_13570"/>
<keyword evidence="3 6" id="KW-0808">Transferase</keyword>
<gene>
    <name evidence="9" type="ORF">AT959_13570</name>
</gene>
<sequence length="200" mass="21936">MHNNEESAVSNTESERKGNRLSKIVTRTGDAGTTGLGDGSRTTKDSLRIDAIGEVDELNSNLGLLLCEELPEPVRAALLDIQHDLFDLGGELCLPGMDIMKDAQVARLEELADQFNEDLPMLKEFILPGGTRPAAIAHICRTVCRRAERSMVRLNNAEPLSEAARRYVNRLSDLLFILGRTLNRAGGRGDVLWQKGKNAA</sequence>
<proteinExistence type="inferred from homology"/>
<evidence type="ECO:0000256" key="4">
    <source>
        <dbReference type="ARBA" id="ARBA00022741"/>
    </source>
</evidence>
<evidence type="ECO:0000313" key="9">
    <source>
        <dbReference type="EMBL" id="KXB30367.1"/>
    </source>
</evidence>
<dbReference type="Gene3D" id="1.20.1200.10">
    <property type="entry name" value="Cobalamin adenosyltransferase-like"/>
    <property type="match status" value="1"/>
</dbReference>
<accession>A0A133XHE3</accession>
<comment type="catalytic activity">
    <reaction evidence="6">
        <text>2 cob(II)alamin + AH2 + 2 ATP = 2 adenosylcob(III)alamin + 2 triphosphate + A + 2 H(+)</text>
        <dbReference type="Rhea" id="RHEA:53304"/>
        <dbReference type="ChEBI" id="CHEBI:13193"/>
        <dbReference type="ChEBI" id="CHEBI:15378"/>
        <dbReference type="ChEBI" id="CHEBI:16304"/>
        <dbReference type="ChEBI" id="CHEBI:17499"/>
        <dbReference type="ChEBI" id="CHEBI:18036"/>
        <dbReference type="ChEBI" id="CHEBI:18408"/>
        <dbReference type="ChEBI" id="CHEBI:30616"/>
    </reaction>
</comment>
<reference evidence="9 10" key="1">
    <citation type="submission" date="2015-12" db="EMBL/GenBank/DDBJ databases">
        <title>Nitrous oxide reduction kinetics distinguish bacteria harboring typical versus atypical NosZ.</title>
        <authorList>
            <person name="Yoon S."/>
            <person name="Nissen S."/>
            <person name="Park D."/>
            <person name="Sanford R.A."/>
            <person name="Loeffler F.E."/>
        </authorList>
    </citation>
    <scope>NUCLEOTIDE SEQUENCE [LARGE SCALE GENOMIC DNA]</scope>
    <source>
        <strain evidence="9 10">ATCC BAA-841</strain>
    </source>
</reference>
<dbReference type="AlphaFoldDB" id="A0A133XHE3"/>
<evidence type="ECO:0000256" key="5">
    <source>
        <dbReference type="ARBA" id="ARBA00022840"/>
    </source>
</evidence>
<dbReference type="SUPFAM" id="SSF89028">
    <property type="entry name" value="Cobalamin adenosyltransferase-like"/>
    <property type="match status" value="1"/>
</dbReference>
<dbReference type="GO" id="GO:0009236">
    <property type="term" value="P:cobalamin biosynthetic process"/>
    <property type="evidence" value="ECO:0007669"/>
    <property type="project" value="UniProtKB-UniRule"/>
</dbReference>
<dbReference type="GO" id="GO:0005524">
    <property type="term" value="F:ATP binding"/>
    <property type="evidence" value="ECO:0007669"/>
    <property type="project" value="UniProtKB-UniRule"/>
</dbReference>
<dbReference type="PANTHER" id="PTHR12213:SF0">
    <property type="entry name" value="CORRINOID ADENOSYLTRANSFERASE MMAB"/>
    <property type="match status" value="1"/>
</dbReference>
<feature type="region of interest" description="Disordered" evidence="7">
    <location>
        <begin position="1"/>
        <end position="43"/>
    </location>
</feature>
<dbReference type="InterPro" id="IPR036451">
    <property type="entry name" value="CblAdoTrfase-like_sf"/>
</dbReference>